<evidence type="ECO:0000313" key="3">
    <source>
        <dbReference type="EMBL" id="OJD29992.1"/>
    </source>
</evidence>
<sequence>MALFFLIGALLAPSVLAQSAQLPLVVEIRIAPTVFLQPVLVSIFVPQDTLLSAGSGAVIPVTDAPTFLNTVITATTLLVRTSTRTVRLQPSTTQLSATQTSLGSTISSTVESTLTFGSPSDSSLEPSDTFVPSESLPTSVFDESTSTSAPASPGVSSTNDLDTLSSVATSFGFTSAETEFQGSVSLLSALTDTFEPSSLSTSVSSSSSAVLPSMGSPSSSVPSSVFDFLTATISGQSSNISGDSSGPVNPTKSASLSVSSESSQSFLDEQFSDPFVDTTFASTSGLVLASSGQPLPSSSSESGTNLSGSIAASTTTPLSGIEAFSTSSALSTSLMVGSSLNPSEASALVASSVTTTTL</sequence>
<reference evidence="3 4" key="1">
    <citation type="submission" date="2016-10" db="EMBL/GenBank/DDBJ databases">
        <title>Proteomics and genomics reveal pathogen-plant mechanisms compatible with a hemibiotrophic lifestyle of Diplodia corticola.</title>
        <authorList>
            <person name="Fernandes I."/>
            <person name="De Jonge R."/>
            <person name="Van De Peer Y."/>
            <person name="Devreese B."/>
            <person name="Alves A."/>
            <person name="Esteves A.C."/>
        </authorList>
    </citation>
    <scope>NUCLEOTIDE SEQUENCE [LARGE SCALE GENOMIC DNA]</scope>
    <source>
        <strain evidence="3 4">CBS 112549</strain>
    </source>
</reference>
<gene>
    <name evidence="3" type="ORF">BKCO1_6800027</name>
</gene>
<feature type="signal peptide" evidence="2">
    <location>
        <begin position="1"/>
        <end position="17"/>
    </location>
</feature>
<name>A0A1J9QNF4_9PEZI</name>
<keyword evidence="4" id="KW-1185">Reference proteome</keyword>
<dbReference type="EMBL" id="MNUE01000068">
    <property type="protein sequence ID" value="OJD29992.1"/>
    <property type="molecule type" value="Genomic_DNA"/>
</dbReference>
<feature type="chain" id="PRO_5011978332" evidence="2">
    <location>
        <begin position="18"/>
        <end position="358"/>
    </location>
</feature>
<comment type="caution">
    <text evidence="3">The sequence shown here is derived from an EMBL/GenBank/DDBJ whole genome shotgun (WGS) entry which is preliminary data.</text>
</comment>
<evidence type="ECO:0000256" key="1">
    <source>
        <dbReference type="SAM" id="MobiDB-lite"/>
    </source>
</evidence>
<organism evidence="3 4">
    <name type="scientific">Diplodia corticola</name>
    <dbReference type="NCBI Taxonomy" id="236234"/>
    <lineage>
        <taxon>Eukaryota</taxon>
        <taxon>Fungi</taxon>
        <taxon>Dikarya</taxon>
        <taxon>Ascomycota</taxon>
        <taxon>Pezizomycotina</taxon>
        <taxon>Dothideomycetes</taxon>
        <taxon>Dothideomycetes incertae sedis</taxon>
        <taxon>Botryosphaeriales</taxon>
        <taxon>Botryosphaeriaceae</taxon>
        <taxon>Diplodia</taxon>
    </lineage>
</organism>
<dbReference type="GeneID" id="31018660"/>
<accession>A0A1J9QNF4</accession>
<evidence type="ECO:0000313" key="4">
    <source>
        <dbReference type="Proteomes" id="UP000183809"/>
    </source>
</evidence>
<dbReference type="RefSeq" id="XP_020126252.1">
    <property type="nucleotide sequence ID" value="XM_020278399.1"/>
</dbReference>
<dbReference type="Proteomes" id="UP000183809">
    <property type="component" value="Unassembled WGS sequence"/>
</dbReference>
<keyword evidence="2" id="KW-0732">Signal</keyword>
<feature type="region of interest" description="Disordered" evidence="1">
    <location>
        <begin position="117"/>
        <end position="160"/>
    </location>
</feature>
<evidence type="ECO:0000256" key="2">
    <source>
        <dbReference type="SAM" id="SignalP"/>
    </source>
</evidence>
<proteinExistence type="predicted"/>
<protein>
    <submittedName>
        <fullName evidence="3">Uncharacterized protein</fullName>
    </submittedName>
</protein>
<dbReference type="AlphaFoldDB" id="A0A1J9QNF4"/>